<dbReference type="GO" id="GO:0016020">
    <property type="term" value="C:membrane"/>
    <property type="evidence" value="ECO:0007669"/>
    <property type="project" value="UniProtKB-SubCell"/>
</dbReference>
<gene>
    <name evidence="13" type="ORF">MEUPH1_LOCUS11619</name>
</gene>
<evidence type="ECO:0000256" key="8">
    <source>
        <dbReference type="ARBA" id="ARBA00023170"/>
    </source>
</evidence>
<feature type="chain" id="PRO_5043449157" description="G-protein coupled receptors family 2 profile 2 domain-containing protein" evidence="11">
    <location>
        <begin position="27"/>
        <end position="614"/>
    </location>
</feature>
<sequence length="614" mass="70036">MNIVRSCFAAIVAFLVVAVGWSATDAVVCCNSSSVGVGDGLGFGFEVTNCQNENRTFHTVEAIGGGTCDDHRTAVTVRKCCPPGRPYDPEVRFCGPSGADGGENLRRMNQRLWGRFRVAADSMMVGYYFMPPTCNDTQVLVDVPAVEVSRLMEVEPSAVELPPDYCFDLTPSDELVARTCRPRDQYCGKGNYTCVNKCCMADHIMYIYNDDGWKCKQSKKPFTMSAYETDADGRPVGRSNSTVLPYKLNLQCSRKRMVKDVFMLTTNGSLYLTGDGQRLPDTRYCVEYYNEARLQAFVCADDGELPAIAKDTRGNLNWLLFSIRYSNIASPVFLALTLLVYNILPSLRNTHNYYIQCYMACNIVSYLCLIGLRWTRQNITDHLCVLYGYFTLYALMTTYCCSNIICFDIYWMLRYNISINRNTSTSVRSIMYNIYCWGFSSIFVCTVFFFEHSKHQTLRKLAPGIGEPLCWFNDFTSYGYYTFYLIPVSVMLTANLILFLLTAFYFTRIKCELKKFKQNDSNTERFLVYKENFIMSIKLFLIMEIPLCFSILPAFFGGQGIIWDIFDVASNLQGVYVFIIFVAKRKVIMELRKKFRWITVSRQTGQINTISGSS</sequence>
<evidence type="ECO:0000256" key="2">
    <source>
        <dbReference type="ARBA" id="ARBA00008979"/>
    </source>
</evidence>
<keyword evidence="6" id="KW-0297">G-protein coupled receptor</keyword>
<evidence type="ECO:0000256" key="4">
    <source>
        <dbReference type="ARBA" id="ARBA00022729"/>
    </source>
</evidence>
<feature type="transmembrane region" description="Helical" evidence="10">
    <location>
        <begin position="432"/>
        <end position="450"/>
    </location>
</feature>
<feature type="transmembrane region" description="Helical" evidence="10">
    <location>
        <begin position="318"/>
        <end position="341"/>
    </location>
</feature>
<evidence type="ECO:0000313" key="14">
    <source>
        <dbReference type="Proteomes" id="UP001160148"/>
    </source>
</evidence>
<organism evidence="13 14">
    <name type="scientific">Macrosiphum euphorbiae</name>
    <name type="common">potato aphid</name>
    <dbReference type="NCBI Taxonomy" id="13131"/>
    <lineage>
        <taxon>Eukaryota</taxon>
        <taxon>Metazoa</taxon>
        <taxon>Ecdysozoa</taxon>
        <taxon>Arthropoda</taxon>
        <taxon>Hexapoda</taxon>
        <taxon>Insecta</taxon>
        <taxon>Pterygota</taxon>
        <taxon>Neoptera</taxon>
        <taxon>Paraneoptera</taxon>
        <taxon>Hemiptera</taxon>
        <taxon>Sternorrhyncha</taxon>
        <taxon>Aphidomorpha</taxon>
        <taxon>Aphidoidea</taxon>
        <taxon>Aphididae</taxon>
        <taxon>Macrosiphini</taxon>
        <taxon>Macrosiphum</taxon>
    </lineage>
</organism>
<dbReference type="InterPro" id="IPR023311">
    <property type="entry name" value="Methusela_ecto_dom_2"/>
</dbReference>
<feature type="transmembrane region" description="Helical" evidence="10">
    <location>
        <begin position="561"/>
        <end position="583"/>
    </location>
</feature>
<evidence type="ECO:0000256" key="3">
    <source>
        <dbReference type="ARBA" id="ARBA00022692"/>
    </source>
</evidence>
<evidence type="ECO:0000256" key="1">
    <source>
        <dbReference type="ARBA" id="ARBA00004141"/>
    </source>
</evidence>
<dbReference type="AlphaFoldDB" id="A0AAV0WJC4"/>
<dbReference type="CDD" id="cd15039">
    <property type="entry name" value="7tmB3_Methuselah-like"/>
    <property type="match status" value="1"/>
</dbReference>
<name>A0AAV0WJC4_9HEMI</name>
<evidence type="ECO:0000256" key="7">
    <source>
        <dbReference type="ARBA" id="ARBA00023136"/>
    </source>
</evidence>
<evidence type="ECO:0000256" key="5">
    <source>
        <dbReference type="ARBA" id="ARBA00022989"/>
    </source>
</evidence>
<evidence type="ECO:0000313" key="13">
    <source>
        <dbReference type="EMBL" id="CAI6355806.1"/>
    </source>
</evidence>
<feature type="transmembrane region" description="Helical" evidence="10">
    <location>
        <begin position="481"/>
        <end position="507"/>
    </location>
</feature>
<dbReference type="PROSITE" id="PS50261">
    <property type="entry name" value="G_PROTEIN_RECEP_F2_4"/>
    <property type="match status" value="1"/>
</dbReference>
<comment type="subcellular location">
    <subcellularLocation>
        <location evidence="1">Membrane</location>
        <topology evidence="1">Multi-pass membrane protein</topology>
    </subcellularLocation>
</comment>
<dbReference type="Gene3D" id="1.20.1070.10">
    <property type="entry name" value="Rhodopsin 7-helix transmembrane proteins"/>
    <property type="match status" value="1"/>
</dbReference>
<feature type="transmembrane region" description="Helical" evidence="10">
    <location>
        <begin position="386"/>
        <end position="411"/>
    </location>
</feature>
<dbReference type="InterPro" id="IPR017981">
    <property type="entry name" value="GPCR_2-like_7TM"/>
</dbReference>
<evidence type="ECO:0000256" key="6">
    <source>
        <dbReference type="ARBA" id="ARBA00023040"/>
    </source>
</evidence>
<keyword evidence="3 10" id="KW-0812">Transmembrane</keyword>
<dbReference type="PANTHER" id="PTHR46953">
    <property type="entry name" value="G-PROTEIN COUPLED RECEPTOR MTH-LIKE 1-RELATED"/>
    <property type="match status" value="1"/>
</dbReference>
<keyword evidence="8" id="KW-0675">Receptor</keyword>
<dbReference type="SUPFAM" id="SSF63877">
    <property type="entry name" value="Methuselah ectodomain"/>
    <property type="match status" value="1"/>
</dbReference>
<dbReference type="InterPro" id="IPR036272">
    <property type="entry name" value="Methuselah_N_sf"/>
</dbReference>
<dbReference type="GO" id="GO:0004930">
    <property type="term" value="F:G protein-coupled receptor activity"/>
    <property type="evidence" value="ECO:0007669"/>
    <property type="project" value="UniProtKB-KW"/>
</dbReference>
<evidence type="ECO:0000256" key="9">
    <source>
        <dbReference type="ARBA" id="ARBA00023224"/>
    </source>
</evidence>
<dbReference type="Gene3D" id="2.170.180.11">
    <property type="entry name" value="Methuselah ectodomain, domain 2"/>
    <property type="match status" value="1"/>
</dbReference>
<accession>A0AAV0WJC4</accession>
<feature type="transmembrane region" description="Helical" evidence="10">
    <location>
        <begin position="353"/>
        <end position="374"/>
    </location>
</feature>
<evidence type="ECO:0000256" key="10">
    <source>
        <dbReference type="SAM" id="Phobius"/>
    </source>
</evidence>
<keyword evidence="14" id="KW-1185">Reference proteome</keyword>
<feature type="signal peptide" evidence="11">
    <location>
        <begin position="1"/>
        <end position="26"/>
    </location>
</feature>
<keyword evidence="7 10" id="KW-0472">Membrane</keyword>
<keyword evidence="4 11" id="KW-0732">Signal</keyword>
<evidence type="ECO:0000259" key="12">
    <source>
        <dbReference type="PROSITE" id="PS50261"/>
    </source>
</evidence>
<dbReference type="SUPFAM" id="SSF81321">
    <property type="entry name" value="Family A G protein-coupled receptor-like"/>
    <property type="match status" value="1"/>
</dbReference>
<dbReference type="InterPro" id="IPR052808">
    <property type="entry name" value="GPCR_Mth-like"/>
</dbReference>
<dbReference type="GO" id="GO:0007166">
    <property type="term" value="P:cell surface receptor signaling pathway"/>
    <property type="evidence" value="ECO:0007669"/>
    <property type="project" value="InterPro"/>
</dbReference>
<comment type="similarity">
    <text evidence="2">Belongs to the G-protein coupled receptor 2 family. Mth subfamily.</text>
</comment>
<proteinExistence type="inferred from homology"/>
<dbReference type="PANTHER" id="PTHR46953:SF1">
    <property type="entry name" value="G-PROTEIN COUPLED RECEPTOR MTH-LIKE 1-RELATED"/>
    <property type="match status" value="1"/>
</dbReference>
<feature type="transmembrane region" description="Helical" evidence="10">
    <location>
        <begin position="533"/>
        <end position="555"/>
    </location>
</feature>
<feature type="domain" description="G-protein coupled receptors family 2 profile 2" evidence="12">
    <location>
        <begin position="319"/>
        <end position="585"/>
    </location>
</feature>
<evidence type="ECO:0000256" key="11">
    <source>
        <dbReference type="SAM" id="SignalP"/>
    </source>
</evidence>
<dbReference type="Proteomes" id="UP001160148">
    <property type="component" value="Unassembled WGS sequence"/>
</dbReference>
<dbReference type="EMBL" id="CARXXK010000002">
    <property type="protein sequence ID" value="CAI6355806.1"/>
    <property type="molecule type" value="Genomic_DNA"/>
</dbReference>
<reference evidence="13 14" key="1">
    <citation type="submission" date="2023-01" db="EMBL/GenBank/DDBJ databases">
        <authorList>
            <person name="Whitehead M."/>
        </authorList>
    </citation>
    <scope>NUCLEOTIDE SEQUENCE [LARGE SCALE GENOMIC DNA]</scope>
</reference>
<keyword evidence="9" id="KW-0807">Transducer</keyword>
<keyword evidence="5 10" id="KW-1133">Transmembrane helix</keyword>
<comment type="caution">
    <text evidence="13">The sequence shown here is derived from an EMBL/GenBank/DDBJ whole genome shotgun (WGS) entry which is preliminary data.</text>
</comment>
<protein>
    <recommendedName>
        <fullName evidence="12">G-protein coupled receptors family 2 profile 2 domain-containing protein</fullName>
    </recommendedName>
</protein>